<keyword evidence="6" id="KW-0732">Signal</keyword>
<dbReference type="Gene3D" id="3.40.1210.10">
    <property type="entry name" value="Survival protein SurE-like phosphatase/nucleotidase"/>
    <property type="match status" value="1"/>
</dbReference>
<evidence type="ECO:0000256" key="4">
    <source>
        <dbReference type="ARBA" id="ARBA00022723"/>
    </source>
</evidence>
<protein>
    <recommendedName>
        <fullName evidence="3">5'-nucleotidase</fullName>
        <ecNumber evidence="3">3.1.3.5</ecNumber>
    </recommendedName>
</protein>
<comment type="similarity">
    <text evidence="2">Belongs to the SurE nucleotidase family.</text>
</comment>
<evidence type="ECO:0000256" key="6">
    <source>
        <dbReference type="SAM" id="SignalP"/>
    </source>
</evidence>
<dbReference type="Proteomes" id="UP001612741">
    <property type="component" value="Unassembled WGS sequence"/>
</dbReference>
<evidence type="ECO:0000256" key="5">
    <source>
        <dbReference type="ARBA" id="ARBA00022801"/>
    </source>
</evidence>
<dbReference type="InterPro" id="IPR036523">
    <property type="entry name" value="SurE-like_sf"/>
</dbReference>
<evidence type="ECO:0000313" key="8">
    <source>
        <dbReference type="EMBL" id="MFI6496221.1"/>
    </source>
</evidence>
<dbReference type="EMBL" id="JBITGY010000001">
    <property type="protein sequence ID" value="MFI6496221.1"/>
    <property type="molecule type" value="Genomic_DNA"/>
</dbReference>
<comment type="caution">
    <text evidence="8">The sequence shown here is derived from an EMBL/GenBank/DDBJ whole genome shotgun (WGS) entry which is preliminary data.</text>
</comment>
<comment type="catalytic activity">
    <reaction evidence="1">
        <text>a ribonucleoside 5'-phosphate + H2O = a ribonucleoside + phosphate</text>
        <dbReference type="Rhea" id="RHEA:12484"/>
        <dbReference type="ChEBI" id="CHEBI:15377"/>
        <dbReference type="ChEBI" id="CHEBI:18254"/>
        <dbReference type="ChEBI" id="CHEBI:43474"/>
        <dbReference type="ChEBI" id="CHEBI:58043"/>
        <dbReference type="EC" id="3.1.3.5"/>
    </reaction>
</comment>
<evidence type="ECO:0000256" key="1">
    <source>
        <dbReference type="ARBA" id="ARBA00000815"/>
    </source>
</evidence>
<dbReference type="PANTHER" id="PTHR30457">
    <property type="entry name" value="5'-NUCLEOTIDASE SURE"/>
    <property type="match status" value="1"/>
</dbReference>
<reference evidence="8 9" key="1">
    <citation type="submission" date="2024-10" db="EMBL/GenBank/DDBJ databases">
        <title>The Natural Products Discovery Center: Release of the First 8490 Sequenced Strains for Exploring Actinobacteria Biosynthetic Diversity.</title>
        <authorList>
            <person name="Kalkreuter E."/>
            <person name="Kautsar S.A."/>
            <person name="Yang D."/>
            <person name="Bader C.D."/>
            <person name="Teijaro C.N."/>
            <person name="Fluegel L."/>
            <person name="Davis C.M."/>
            <person name="Simpson J.R."/>
            <person name="Lauterbach L."/>
            <person name="Steele A.D."/>
            <person name="Gui C."/>
            <person name="Meng S."/>
            <person name="Li G."/>
            <person name="Viehrig K."/>
            <person name="Ye F."/>
            <person name="Su P."/>
            <person name="Kiefer A.F."/>
            <person name="Nichols A."/>
            <person name="Cepeda A.J."/>
            <person name="Yan W."/>
            <person name="Fan B."/>
            <person name="Jiang Y."/>
            <person name="Adhikari A."/>
            <person name="Zheng C.-J."/>
            <person name="Schuster L."/>
            <person name="Cowan T.M."/>
            <person name="Smanski M.J."/>
            <person name="Chevrette M.G."/>
            <person name="De Carvalho L.P.S."/>
            <person name="Shen B."/>
        </authorList>
    </citation>
    <scope>NUCLEOTIDE SEQUENCE [LARGE SCALE GENOMIC DNA]</scope>
    <source>
        <strain evidence="8 9">NPDC050545</strain>
    </source>
</reference>
<accession>A0ABW7YJZ6</accession>
<keyword evidence="9" id="KW-1185">Reference proteome</keyword>
<dbReference type="SUPFAM" id="SSF64167">
    <property type="entry name" value="SurE-like"/>
    <property type="match status" value="1"/>
</dbReference>
<evidence type="ECO:0000313" key="9">
    <source>
        <dbReference type="Proteomes" id="UP001612741"/>
    </source>
</evidence>
<dbReference type="InterPro" id="IPR002828">
    <property type="entry name" value="SurE-like_Pase/nucleotidase"/>
</dbReference>
<evidence type="ECO:0000256" key="3">
    <source>
        <dbReference type="ARBA" id="ARBA00012643"/>
    </source>
</evidence>
<gene>
    <name evidence="8" type="primary">surE</name>
    <name evidence="8" type="ORF">ACIBG2_02500</name>
</gene>
<dbReference type="GO" id="GO:0008253">
    <property type="term" value="F:5'-nucleotidase activity"/>
    <property type="evidence" value="ECO:0007669"/>
    <property type="project" value="UniProtKB-EC"/>
</dbReference>
<keyword evidence="4" id="KW-0479">Metal-binding</keyword>
<feature type="chain" id="PRO_5047542954" description="5'-nucleotidase" evidence="6">
    <location>
        <begin position="25"/>
        <end position="290"/>
    </location>
</feature>
<keyword evidence="5 8" id="KW-0378">Hydrolase</keyword>
<evidence type="ECO:0000256" key="2">
    <source>
        <dbReference type="ARBA" id="ARBA00011062"/>
    </source>
</evidence>
<proteinExistence type="inferred from homology"/>
<dbReference type="PANTHER" id="PTHR30457:SF0">
    <property type="entry name" value="PHOSPHATASE, PUTATIVE (AFU_ORTHOLOGUE AFUA_4G01070)-RELATED"/>
    <property type="match status" value="1"/>
</dbReference>
<sequence>MFRRILLLVPVLLSVLVLPAPAQAQPPPSSLRILLTNDDGYQAPFTLHLRQALIAAGHDVTIVAPAGDSSGVGTSINIRFGTTVEAAEMSPGVWAIAGTPADAVSFGVGKVFAADPPDLVVSGPNQGENVAAAVNHSGTVGAAVTAMEVGIPALALSTARQGSAFPSAAQAVAFGVKLVDRLAATAQNGRLLPARTALNVNYPAAPTGDVRIARLGRMLPVTVDYLPATEACARCYRLQPSFATTPDPVADADRTHLAAGAVTITPLTDNWEARPAIAARLGARLDDLTP</sequence>
<feature type="signal peptide" evidence="6">
    <location>
        <begin position="1"/>
        <end position="24"/>
    </location>
</feature>
<name>A0ABW7YJZ6_9ACTN</name>
<dbReference type="InterPro" id="IPR030048">
    <property type="entry name" value="SurE"/>
</dbReference>
<dbReference type="RefSeq" id="WP_397078208.1">
    <property type="nucleotide sequence ID" value="NZ_JBITGY010000001.1"/>
</dbReference>
<dbReference type="EC" id="3.1.3.5" evidence="3"/>
<organism evidence="8 9">
    <name type="scientific">Nonomuraea typhae</name>
    <dbReference type="NCBI Taxonomy" id="2603600"/>
    <lineage>
        <taxon>Bacteria</taxon>
        <taxon>Bacillati</taxon>
        <taxon>Actinomycetota</taxon>
        <taxon>Actinomycetes</taxon>
        <taxon>Streptosporangiales</taxon>
        <taxon>Streptosporangiaceae</taxon>
        <taxon>Nonomuraea</taxon>
    </lineage>
</organism>
<dbReference type="Pfam" id="PF01975">
    <property type="entry name" value="SurE"/>
    <property type="match status" value="1"/>
</dbReference>
<evidence type="ECO:0000259" key="7">
    <source>
        <dbReference type="Pfam" id="PF01975"/>
    </source>
</evidence>
<feature type="domain" description="Survival protein SurE-like phosphatase/nucleotidase" evidence="7">
    <location>
        <begin position="33"/>
        <end position="217"/>
    </location>
</feature>